<evidence type="ECO:0000313" key="2">
    <source>
        <dbReference type="Proteomes" id="UP000014680"/>
    </source>
</evidence>
<organism evidence="1 2">
    <name type="scientific">Entamoeba invadens IP1</name>
    <dbReference type="NCBI Taxonomy" id="370355"/>
    <lineage>
        <taxon>Eukaryota</taxon>
        <taxon>Amoebozoa</taxon>
        <taxon>Evosea</taxon>
        <taxon>Archamoebae</taxon>
        <taxon>Mastigamoebida</taxon>
        <taxon>Entamoebidae</taxon>
        <taxon>Entamoeba</taxon>
    </lineage>
</organism>
<dbReference type="EMBL" id="KB206215">
    <property type="protein sequence ID" value="ELP94406.1"/>
    <property type="molecule type" value="Genomic_DNA"/>
</dbReference>
<proteinExistence type="predicted"/>
<protein>
    <submittedName>
        <fullName evidence="1">Uncharacterized protein</fullName>
    </submittedName>
</protein>
<dbReference type="VEuPathDB" id="AmoebaDB:EIN_046590"/>
<keyword evidence="2" id="KW-1185">Reference proteome</keyword>
<accession>A0A0A1UDJ9</accession>
<reference evidence="1 2" key="1">
    <citation type="submission" date="2012-10" db="EMBL/GenBank/DDBJ databases">
        <authorList>
            <person name="Zafar N."/>
            <person name="Inman J."/>
            <person name="Hall N."/>
            <person name="Lorenzi H."/>
            <person name="Caler E."/>
        </authorList>
    </citation>
    <scope>NUCLEOTIDE SEQUENCE [LARGE SCALE GENOMIC DNA]</scope>
    <source>
        <strain evidence="1 2">IP1</strain>
    </source>
</reference>
<evidence type="ECO:0000313" key="1">
    <source>
        <dbReference type="EMBL" id="ELP94406.1"/>
    </source>
</evidence>
<dbReference type="Proteomes" id="UP000014680">
    <property type="component" value="Unassembled WGS sequence"/>
</dbReference>
<dbReference type="GeneID" id="14893403"/>
<dbReference type="AlphaFoldDB" id="A0A0A1UDJ9"/>
<gene>
    <name evidence="1" type="ORF">EIN_046590</name>
</gene>
<name>A0A0A1UDJ9_ENTIV</name>
<feature type="non-terminal residue" evidence="1">
    <location>
        <position position="1"/>
    </location>
</feature>
<sequence length="285" mass="32315">FTEYKKYNEYNKLECECNAWRKTKNNSTLLKNATNTNQTTNTTTLNQKVDTDGIPIPQPINYNLTREMKANAVKPVFSFRTIENAKKNVKKAVQAQKKEMKKVAIKVNSNGTPNKTKSLKKHVKSITKTTHKIIHGVEKMTDNNIKTIFGVKRTNKELMAQKILHQKLQVQKSNGVIGNAQKEAEKQATFAIKRAKNQNIKQIQKAGKKAEKKAEIKAHLLGLNEQQKVKLITKEKQKAIGKAEKIALKNVKKVVKEENQKAQNIVGKTSMKELKKIDKISKSSK</sequence>
<dbReference type="KEGG" id="eiv:EIN_046590"/>
<dbReference type="RefSeq" id="XP_004261177.1">
    <property type="nucleotide sequence ID" value="XM_004261129.1"/>
</dbReference>